<evidence type="ECO:0000313" key="2">
    <source>
        <dbReference type="Proteomes" id="UP000475862"/>
    </source>
</evidence>
<name>A0A6G0TIU0_APHGL</name>
<evidence type="ECO:0000313" key="1">
    <source>
        <dbReference type="EMBL" id="KAE9533366.1"/>
    </source>
</evidence>
<dbReference type="Proteomes" id="UP000475862">
    <property type="component" value="Unassembled WGS sequence"/>
</dbReference>
<gene>
    <name evidence="1" type="ORF">AGLY_009269</name>
</gene>
<dbReference type="EMBL" id="VYZN01000035">
    <property type="protein sequence ID" value="KAE9533366.1"/>
    <property type="molecule type" value="Genomic_DNA"/>
</dbReference>
<accession>A0A6G0TIU0</accession>
<keyword evidence="2" id="KW-1185">Reference proteome</keyword>
<comment type="caution">
    <text evidence="1">The sequence shown here is derived from an EMBL/GenBank/DDBJ whole genome shotgun (WGS) entry which is preliminary data.</text>
</comment>
<sequence length="313" mass="36829">MEKRLLHLSDLCETPTVHILHRYVGNVPMLIADNCNIYHLVYLLSYEGRGPVKMCSRAVVWRSLQYSIVISIEIGILCILTTVSKLQLNIMCDKAIKVIVCTLENKNSQYLIFIIGKNKQKNKGKRKFLRKFKYSITYVINLCVSDPIDTECTNIPSHIFVCLVKYLCAIRAKDFILDFIRLNNQQAIYMTTLRIFTLISTYYIKKKRLPLQLHFKKLTLFELHQYVSNSHNPNFLIYLYPLYSLSSVVYNKQKTKYYENIVPSPCIKLFERYIISAQEKWLLIKLNWNSVQMNVEISQIMKLCNICYLKFQS</sequence>
<reference evidence="1 2" key="1">
    <citation type="submission" date="2019-08" db="EMBL/GenBank/DDBJ databases">
        <title>The genome of the soybean aphid Biotype 1, its phylome, world population structure and adaptation to the North American continent.</title>
        <authorList>
            <person name="Giordano R."/>
            <person name="Donthu R.K."/>
            <person name="Hernandez A.G."/>
            <person name="Wright C.L."/>
            <person name="Zimin A.V."/>
        </authorList>
    </citation>
    <scope>NUCLEOTIDE SEQUENCE [LARGE SCALE GENOMIC DNA]</scope>
    <source>
        <tissue evidence="1">Whole aphids</tissue>
    </source>
</reference>
<proteinExistence type="predicted"/>
<dbReference type="AlphaFoldDB" id="A0A6G0TIU0"/>
<organism evidence="1 2">
    <name type="scientific">Aphis glycines</name>
    <name type="common">Soybean aphid</name>
    <dbReference type="NCBI Taxonomy" id="307491"/>
    <lineage>
        <taxon>Eukaryota</taxon>
        <taxon>Metazoa</taxon>
        <taxon>Ecdysozoa</taxon>
        <taxon>Arthropoda</taxon>
        <taxon>Hexapoda</taxon>
        <taxon>Insecta</taxon>
        <taxon>Pterygota</taxon>
        <taxon>Neoptera</taxon>
        <taxon>Paraneoptera</taxon>
        <taxon>Hemiptera</taxon>
        <taxon>Sternorrhyncha</taxon>
        <taxon>Aphidomorpha</taxon>
        <taxon>Aphidoidea</taxon>
        <taxon>Aphididae</taxon>
        <taxon>Aphidini</taxon>
        <taxon>Aphis</taxon>
        <taxon>Aphis</taxon>
    </lineage>
</organism>
<protein>
    <submittedName>
        <fullName evidence="1">Uncharacterized protein</fullName>
    </submittedName>
</protein>